<organism evidence="2 3">
    <name type="scientific">Hypocrea virens (strain Gv29-8 / FGSC 10586)</name>
    <name type="common">Gliocladium virens</name>
    <name type="synonym">Trichoderma virens</name>
    <dbReference type="NCBI Taxonomy" id="413071"/>
    <lineage>
        <taxon>Eukaryota</taxon>
        <taxon>Fungi</taxon>
        <taxon>Dikarya</taxon>
        <taxon>Ascomycota</taxon>
        <taxon>Pezizomycotina</taxon>
        <taxon>Sordariomycetes</taxon>
        <taxon>Hypocreomycetidae</taxon>
        <taxon>Hypocreales</taxon>
        <taxon>Hypocreaceae</taxon>
        <taxon>Trichoderma</taxon>
    </lineage>
</organism>
<comment type="caution">
    <text evidence="2">The sequence shown here is derived from an EMBL/GenBank/DDBJ whole genome shotgun (WGS) entry which is preliminary data.</text>
</comment>
<reference evidence="2 3" key="1">
    <citation type="journal article" date="2011" name="Genome Biol.">
        <title>Comparative genome sequence analysis underscores mycoparasitism as the ancestral life style of Trichoderma.</title>
        <authorList>
            <person name="Kubicek C.P."/>
            <person name="Herrera-Estrella A."/>
            <person name="Seidl-Seiboth V."/>
            <person name="Martinez D.A."/>
            <person name="Druzhinina I.S."/>
            <person name="Thon M."/>
            <person name="Zeilinger S."/>
            <person name="Casas-Flores S."/>
            <person name="Horwitz B.A."/>
            <person name="Mukherjee P.K."/>
            <person name="Mukherjee M."/>
            <person name="Kredics L."/>
            <person name="Alcaraz L.D."/>
            <person name="Aerts A."/>
            <person name="Antal Z."/>
            <person name="Atanasova L."/>
            <person name="Cervantes-Badillo M.G."/>
            <person name="Challacombe J."/>
            <person name="Chertkov O."/>
            <person name="McCluskey K."/>
            <person name="Coulpier F."/>
            <person name="Deshpande N."/>
            <person name="von Doehren H."/>
            <person name="Ebbole D.J."/>
            <person name="Esquivel-Naranjo E.U."/>
            <person name="Fekete E."/>
            <person name="Flipphi M."/>
            <person name="Glaser F."/>
            <person name="Gomez-Rodriguez E.Y."/>
            <person name="Gruber S."/>
            <person name="Han C."/>
            <person name="Henrissat B."/>
            <person name="Hermosa R."/>
            <person name="Hernandez-Onate M."/>
            <person name="Karaffa L."/>
            <person name="Kosti I."/>
            <person name="Le Crom S."/>
            <person name="Lindquist E."/>
            <person name="Lucas S."/>
            <person name="Luebeck M."/>
            <person name="Luebeck P.S."/>
            <person name="Margeot A."/>
            <person name="Metz B."/>
            <person name="Misra M."/>
            <person name="Nevalainen H."/>
            <person name="Omann M."/>
            <person name="Packer N."/>
            <person name="Perrone G."/>
            <person name="Uresti-Rivera E.E."/>
            <person name="Salamov A."/>
            <person name="Schmoll M."/>
            <person name="Seiboth B."/>
            <person name="Shapiro H."/>
            <person name="Sukno S."/>
            <person name="Tamayo-Ramos J.A."/>
            <person name="Tisch D."/>
            <person name="Wiest A."/>
            <person name="Wilkinson H.H."/>
            <person name="Zhang M."/>
            <person name="Coutinho P.M."/>
            <person name="Kenerley C.M."/>
            <person name="Monte E."/>
            <person name="Baker S.E."/>
            <person name="Grigoriev I.V."/>
        </authorList>
    </citation>
    <scope>NUCLEOTIDE SEQUENCE [LARGE SCALE GENOMIC DNA]</scope>
    <source>
        <strain evidence="3">Gv29-8 / FGSC 10586</strain>
    </source>
</reference>
<dbReference type="Proteomes" id="UP000007115">
    <property type="component" value="Unassembled WGS sequence"/>
</dbReference>
<accession>G9ND13</accession>
<name>G9ND13_HYPVG</name>
<dbReference type="EMBL" id="ABDF02000092">
    <property type="protein sequence ID" value="EHK15582.1"/>
    <property type="molecule type" value="Genomic_DNA"/>
</dbReference>
<feature type="compositionally biased region" description="Polar residues" evidence="1">
    <location>
        <begin position="145"/>
        <end position="157"/>
    </location>
</feature>
<sequence>MRFAKEDLFSAQSQGGRAVKRQSGETLAPSLKDEATRKFASARLCLPLLRGSWDGWMGLNSGGWQAIISSPSYFGCPTPARCAMRSPGKFKPFWPHHDDTGFFLASGLGLVAGFGRPIAARQFSASSAGLRNFTAATRTPLAVSATVQSSTGTNSAGHSPAGALRPANRGGAQPRHTE</sequence>
<dbReference type="AlphaFoldDB" id="G9ND13"/>
<evidence type="ECO:0000313" key="2">
    <source>
        <dbReference type="EMBL" id="EHK15582.1"/>
    </source>
</evidence>
<proteinExistence type="predicted"/>
<dbReference type="GeneID" id="25790413"/>
<gene>
    <name evidence="2" type="ORF">TRIVIDRAFT_207309</name>
</gene>
<feature type="region of interest" description="Disordered" evidence="1">
    <location>
        <begin position="1"/>
        <end position="25"/>
    </location>
</feature>
<keyword evidence="3" id="KW-1185">Reference proteome</keyword>
<evidence type="ECO:0000313" key="3">
    <source>
        <dbReference type="Proteomes" id="UP000007115"/>
    </source>
</evidence>
<dbReference type="RefSeq" id="XP_013949780.1">
    <property type="nucleotide sequence ID" value="XM_014094305.1"/>
</dbReference>
<feature type="region of interest" description="Disordered" evidence="1">
    <location>
        <begin position="145"/>
        <end position="178"/>
    </location>
</feature>
<dbReference type="InParanoid" id="G9ND13"/>
<protein>
    <submittedName>
        <fullName evidence="2">Uncharacterized protein</fullName>
    </submittedName>
</protein>
<dbReference type="VEuPathDB" id="FungiDB:TRIVIDRAFT_207309"/>
<evidence type="ECO:0000256" key="1">
    <source>
        <dbReference type="SAM" id="MobiDB-lite"/>
    </source>
</evidence>
<dbReference type="HOGENOM" id="CLU_1510831_0_0_1"/>